<organism evidence="1">
    <name type="scientific">marine sediment metagenome</name>
    <dbReference type="NCBI Taxonomy" id="412755"/>
    <lineage>
        <taxon>unclassified sequences</taxon>
        <taxon>metagenomes</taxon>
        <taxon>ecological metagenomes</taxon>
    </lineage>
</organism>
<accession>X1L9L6</accession>
<reference evidence="1" key="1">
    <citation type="journal article" date="2014" name="Front. Microbiol.">
        <title>High frequency of phylogenetically diverse reductive dehalogenase-homologous genes in deep subseafloor sedimentary metagenomes.</title>
        <authorList>
            <person name="Kawai M."/>
            <person name="Futagami T."/>
            <person name="Toyoda A."/>
            <person name="Takaki Y."/>
            <person name="Nishi S."/>
            <person name="Hori S."/>
            <person name="Arai W."/>
            <person name="Tsubouchi T."/>
            <person name="Morono Y."/>
            <person name="Uchiyama I."/>
            <person name="Ito T."/>
            <person name="Fujiyama A."/>
            <person name="Inagaki F."/>
            <person name="Takami H."/>
        </authorList>
    </citation>
    <scope>NUCLEOTIDE SEQUENCE</scope>
    <source>
        <strain evidence="1">Expedition CK06-06</strain>
    </source>
</reference>
<comment type="caution">
    <text evidence="1">The sequence shown here is derived from an EMBL/GenBank/DDBJ whole genome shotgun (WGS) entry which is preliminary data.</text>
</comment>
<feature type="non-terminal residue" evidence="1">
    <location>
        <position position="72"/>
    </location>
</feature>
<sequence length="72" mass="8051">MKVELKTPNTIWLTAETPEEDHFLEVLDKHGIRVHGRSSTGIGICSPHIAGLRQLFINREQQAILSYALAKA</sequence>
<name>X1L9L6_9ZZZZ</name>
<protein>
    <submittedName>
        <fullName evidence="1">Uncharacterized protein</fullName>
    </submittedName>
</protein>
<evidence type="ECO:0000313" key="1">
    <source>
        <dbReference type="EMBL" id="GAI15773.1"/>
    </source>
</evidence>
<proteinExistence type="predicted"/>
<dbReference type="EMBL" id="BARV01005517">
    <property type="protein sequence ID" value="GAI15773.1"/>
    <property type="molecule type" value="Genomic_DNA"/>
</dbReference>
<gene>
    <name evidence="1" type="ORF">S06H3_11408</name>
</gene>
<dbReference type="AlphaFoldDB" id="X1L9L6"/>